<dbReference type="InterPro" id="IPR006189">
    <property type="entry name" value="CHASE_dom"/>
</dbReference>
<keyword evidence="3 5" id="KW-1133">Transmembrane helix</keyword>
<dbReference type="PROSITE" id="PS50839">
    <property type="entry name" value="CHASE"/>
    <property type="match status" value="1"/>
</dbReference>
<keyword evidence="8" id="KW-1185">Reference proteome</keyword>
<reference evidence="7 8" key="1">
    <citation type="submission" date="2020-04" db="EMBL/GenBank/DDBJ databases">
        <title>Massilia sp. nov., a cold adapted bacteria isolated from Arctic soil.</title>
        <authorList>
            <person name="Son J."/>
            <person name="Ka J.-O."/>
        </authorList>
    </citation>
    <scope>NUCLEOTIDE SEQUENCE [LARGE SCALE GENOMIC DNA]</scope>
    <source>
        <strain evidence="7 8">ML15P13</strain>
    </source>
</reference>
<evidence type="ECO:0000256" key="2">
    <source>
        <dbReference type="ARBA" id="ARBA00022692"/>
    </source>
</evidence>
<evidence type="ECO:0000259" key="6">
    <source>
        <dbReference type="PROSITE" id="PS50839"/>
    </source>
</evidence>
<dbReference type="EMBL" id="JABAIV010000001">
    <property type="protein sequence ID" value="NNG21899.1"/>
    <property type="molecule type" value="Genomic_DNA"/>
</dbReference>
<comment type="caution">
    <text evidence="7">The sequence shown here is derived from an EMBL/GenBank/DDBJ whole genome shotgun (WGS) entry which is preliminary data.</text>
</comment>
<evidence type="ECO:0000313" key="7">
    <source>
        <dbReference type="EMBL" id="NNG21899.1"/>
    </source>
</evidence>
<dbReference type="Pfam" id="PF03924">
    <property type="entry name" value="CHASE"/>
    <property type="match status" value="1"/>
</dbReference>
<sequence>MHPSSTRSFTASPRRATLAATWSAGVVLSFVVGLLLYQFAHQAVEDDARRRFDSVAQLARERVSAAIASYARVVRGLAALHTAGDGPLTRLRFHRYVATLDLPREFPALEAVSFIAHVPDAARDAFVASVRTDRSVDPAGNPGFDISPPGRRPSYEVITWVEPPNLPVTRLGVDIAINPKVAATVAQARDSGLIAASGHPVRIDYPKPRIVLGMREPLYLGGALPATVEERRTRYFGSIGIAFRSRS</sequence>
<feature type="transmembrane region" description="Helical" evidence="5">
    <location>
        <begin position="20"/>
        <end position="40"/>
    </location>
</feature>
<keyword evidence="2 5" id="KW-0812">Transmembrane</keyword>
<feature type="domain" description="CHASE" evidence="6">
    <location>
        <begin position="153"/>
        <end position="247"/>
    </location>
</feature>
<dbReference type="GO" id="GO:0003824">
    <property type="term" value="F:catalytic activity"/>
    <property type="evidence" value="ECO:0007669"/>
    <property type="project" value="UniProtKB-ARBA"/>
</dbReference>
<evidence type="ECO:0000256" key="5">
    <source>
        <dbReference type="SAM" id="Phobius"/>
    </source>
</evidence>
<dbReference type="RefSeq" id="WP_171080795.1">
    <property type="nucleotide sequence ID" value="NZ_JABAIV010000001.1"/>
</dbReference>
<dbReference type="InterPro" id="IPR042240">
    <property type="entry name" value="CHASE_sf"/>
</dbReference>
<keyword evidence="4 5" id="KW-0472">Membrane</keyword>
<proteinExistence type="predicted"/>
<protein>
    <recommendedName>
        <fullName evidence="6">CHASE domain-containing protein</fullName>
    </recommendedName>
</protein>
<comment type="subcellular location">
    <subcellularLocation>
        <location evidence="1">Membrane</location>
    </subcellularLocation>
</comment>
<dbReference type="GO" id="GO:0016020">
    <property type="term" value="C:membrane"/>
    <property type="evidence" value="ECO:0007669"/>
    <property type="project" value="UniProtKB-SubCell"/>
</dbReference>
<accession>A0A7Y2NZK6</accession>
<evidence type="ECO:0000313" key="8">
    <source>
        <dbReference type="Proteomes" id="UP000533905"/>
    </source>
</evidence>
<name>A0A7Y2NZK6_9BURK</name>
<dbReference type="SMART" id="SM01079">
    <property type="entry name" value="CHASE"/>
    <property type="match status" value="1"/>
</dbReference>
<evidence type="ECO:0000256" key="3">
    <source>
        <dbReference type="ARBA" id="ARBA00022989"/>
    </source>
</evidence>
<organism evidence="7 8">
    <name type="scientific">Telluria aromaticivorans</name>
    <dbReference type="NCBI Taxonomy" id="2725995"/>
    <lineage>
        <taxon>Bacteria</taxon>
        <taxon>Pseudomonadati</taxon>
        <taxon>Pseudomonadota</taxon>
        <taxon>Betaproteobacteria</taxon>
        <taxon>Burkholderiales</taxon>
        <taxon>Oxalobacteraceae</taxon>
        <taxon>Telluria group</taxon>
        <taxon>Telluria</taxon>
    </lineage>
</organism>
<evidence type="ECO:0000256" key="4">
    <source>
        <dbReference type="ARBA" id="ARBA00023136"/>
    </source>
</evidence>
<dbReference type="Gene3D" id="3.30.450.350">
    <property type="entry name" value="CHASE domain"/>
    <property type="match status" value="1"/>
</dbReference>
<evidence type="ECO:0000256" key="1">
    <source>
        <dbReference type="ARBA" id="ARBA00004370"/>
    </source>
</evidence>
<dbReference type="GO" id="GO:0007165">
    <property type="term" value="P:signal transduction"/>
    <property type="evidence" value="ECO:0007669"/>
    <property type="project" value="UniProtKB-ARBA"/>
</dbReference>
<dbReference type="Proteomes" id="UP000533905">
    <property type="component" value="Unassembled WGS sequence"/>
</dbReference>
<dbReference type="AlphaFoldDB" id="A0A7Y2NZK6"/>
<gene>
    <name evidence="7" type="ORF">HGB41_02605</name>
</gene>